<feature type="binding site" evidence="6">
    <location>
        <position position="80"/>
    </location>
    <ligand>
        <name>Ni(2+)</name>
        <dbReference type="ChEBI" id="CHEBI:49786"/>
    </ligand>
</feature>
<evidence type="ECO:0000313" key="9">
    <source>
        <dbReference type="Proteomes" id="UP000762703"/>
    </source>
</evidence>
<dbReference type="GO" id="GO:0050897">
    <property type="term" value="F:cobalt ion binding"/>
    <property type="evidence" value="ECO:0007669"/>
    <property type="project" value="UniProtKB-UniRule"/>
</dbReference>
<dbReference type="InterPro" id="IPR050963">
    <property type="entry name" value="Sirohydro_Cobaltochel/CbiX"/>
</dbReference>
<feature type="binding site" evidence="6">
    <location>
        <begin position="75"/>
        <end position="80"/>
    </location>
    <ligand>
        <name>substrate</name>
    </ligand>
</feature>
<dbReference type="PANTHER" id="PTHR33542">
    <property type="entry name" value="SIROHYDROCHLORIN FERROCHELATASE, CHLOROPLASTIC"/>
    <property type="match status" value="1"/>
</dbReference>
<dbReference type="GO" id="GO:0016852">
    <property type="term" value="F:sirohydrochlorin cobaltochelatase activity"/>
    <property type="evidence" value="ECO:0007669"/>
    <property type="project" value="UniProtKB-UniRule"/>
</dbReference>
<keyword evidence="5 6" id="KW-0170">Cobalt</keyword>
<dbReference type="InterPro" id="IPR023652">
    <property type="entry name" value="SiroHydchlorin_Cochelatase"/>
</dbReference>
<dbReference type="EC" id="4.99.1.3" evidence="6"/>
<comment type="function">
    <text evidence="6">Catalyzes the insertion of Co(2+) into sirohydrochlorin as part of the anaerobic pathway to cobalamin biosynthesis. Involved in the biosynthesis of the unique nickel-containing tetrapyrrole coenzyme F430, the prosthetic group of methyl-coenzyme M reductase (MCR), which plays a key role in methanogenesis and anaerobic methane oxidation. Catalyzes the insertion of Ni(2+) into sirohydrochlorin to yield Ni-sirohydrochlorin.</text>
</comment>
<proteinExistence type="inferred from homology"/>
<evidence type="ECO:0000256" key="6">
    <source>
        <dbReference type="HAMAP-Rule" id="MF_00785"/>
    </source>
</evidence>
<comment type="similarity">
    <text evidence="6">Belongs to the CbiX family. CbiXS subfamily.</text>
</comment>
<dbReference type="RefSeq" id="WP_303737040.1">
    <property type="nucleotide sequence ID" value="NZ_SUTE01000049.1"/>
</dbReference>
<dbReference type="PANTHER" id="PTHR33542:SF3">
    <property type="entry name" value="SIROHYDROCHLORIN FERROCHELATASE, CHLOROPLASTIC"/>
    <property type="match status" value="1"/>
</dbReference>
<dbReference type="EC" id="4.99.1.11" evidence="6"/>
<comment type="catalytic activity">
    <reaction evidence="6">
        <text>Co-sirohydrochlorin + 2 H(+) = sirohydrochlorin + Co(2+)</text>
        <dbReference type="Rhea" id="RHEA:15893"/>
        <dbReference type="ChEBI" id="CHEBI:15378"/>
        <dbReference type="ChEBI" id="CHEBI:48828"/>
        <dbReference type="ChEBI" id="CHEBI:58351"/>
        <dbReference type="ChEBI" id="CHEBI:60049"/>
        <dbReference type="EC" id="4.99.1.3"/>
    </reaction>
</comment>
<sequence>MIDEKTGVLLLSHGSRLDDGEEVIKAYTEMFKEEFPNAAVEYGFMEIRKPGIPETINKLTKDNDLEKIIVVPVFVAHGLHTKRDIPTLLGIETDFKEEDAHGHHHHHHGHDHGHDHDHNHGHHHHHHHDDEEEDFEFDGEIILTDPLGIDTRLYTIIKDRISENL</sequence>
<dbReference type="GO" id="GO:0015948">
    <property type="term" value="P:methanogenesis"/>
    <property type="evidence" value="ECO:0007669"/>
    <property type="project" value="UniProtKB-KW"/>
</dbReference>
<reference evidence="8" key="1">
    <citation type="submission" date="2019-04" db="EMBL/GenBank/DDBJ databases">
        <title>Evolution of Biomass-Degrading Anaerobic Consortia Revealed by Metagenomics.</title>
        <authorList>
            <person name="Peng X."/>
        </authorList>
    </citation>
    <scope>NUCLEOTIDE SEQUENCE</scope>
    <source>
        <strain evidence="8">SIG12</strain>
    </source>
</reference>
<gene>
    <name evidence="6 8" type="primary">cfbA</name>
    <name evidence="6" type="synonym">cbiX</name>
    <name evidence="8" type="ORF">E7Z73_06575</name>
</gene>
<evidence type="ECO:0000256" key="5">
    <source>
        <dbReference type="ARBA" id="ARBA00023285"/>
    </source>
</evidence>
<protein>
    <recommendedName>
        <fullName evidence="6">Sirohydrochlorin cobaltochelatase</fullName>
        <ecNumber evidence="6">4.99.1.3</ecNumber>
    </recommendedName>
    <alternativeName>
        <fullName evidence="6">CbiXS</fullName>
    </alternativeName>
    <alternativeName>
        <fullName evidence="6">Sirohydrochlorin nickelchelatase</fullName>
        <ecNumber evidence="6">4.99.1.11</ecNumber>
    </alternativeName>
</protein>
<keyword evidence="3 6" id="KW-0479">Metal-binding</keyword>
<dbReference type="SUPFAM" id="SSF53800">
    <property type="entry name" value="Chelatase"/>
    <property type="match status" value="1"/>
</dbReference>
<dbReference type="Gene3D" id="3.40.50.1400">
    <property type="match status" value="1"/>
</dbReference>
<keyword evidence="1 6" id="KW-0169">Cobalamin biosynthesis</keyword>
<accession>A0A8T3VBA4</accession>
<feature type="binding site" evidence="6">
    <location>
        <position position="80"/>
    </location>
    <ligand>
        <name>Co(2+)</name>
        <dbReference type="ChEBI" id="CHEBI:48828"/>
    </ligand>
</feature>
<evidence type="ECO:0000256" key="7">
    <source>
        <dbReference type="SAM" id="MobiDB-lite"/>
    </source>
</evidence>
<dbReference type="NCBIfam" id="NF033198">
    <property type="entry name" value="F430_CfbA"/>
    <property type="match status" value="1"/>
</dbReference>
<evidence type="ECO:0000256" key="4">
    <source>
        <dbReference type="ARBA" id="ARBA00023239"/>
    </source>
</evidence>
<dbReference type="Proteomes" id="UP000762703">
    <property type="component" value="Unassembled WGS sequence"/>
</dbReference>
<feature type="region of interest" description="Disordered" evidence="7">
    <location>
        <begin position="98"/>
        <end position="133"/>
    </location>
</feature>
<keyword evidence="2 6" id="KW-0533">Nickel</keyword>
<feature type="binding site" evidence="6">
    <location>
        <position position="13"/>
    </location>
    <ligand>
        <name>Ni(2+)</name>
        <dbReference type="ChEBI" id="CHEBI:49786"/>
    </ligand>
</feature>
<comment type="pathway">
    <text evidence="6">Cofactor biosynthesis; adenosylcobalamin biosynthesis; cob(II)yrinate a,c-diamide from sirohydrochlorin (anaerobic route): step 1/10.</text>
</comment>
<comment type="catalytic activity">
    <reaction evidence="6">
        <text>Ni-sirohydrochlorin + 2 H(+) = sirohydrochlorin + Ni(2+)</text>
        <dbReference type="Rhea" id="RHEA:52796"/>
        <dbReference type="ChEBI" id="CHEBI:15378"/>
        <dbReference type="ChEBI" id="CHEBI:49786"/>
        <dbReference type="ChEBI" id="CHEBI:58351"/>
        <dbReference type="ChEBI" id="CHEBI:136841"/>
        <dbReference type="EC" id="4.99.1.11"/>
    </reaction>
</comment>
<feature type="binding site" evidence="6">
    <location>
        <position position="13"/>
    </location>
    <ligand>
        <name>Co(2+)</name>
        <dbReference type="ChEBI" id="CHEBI:48828"/>
    </ligand>
</feature>
<dbReference type="CDD" id="cd03416">
    <property type="entry name" value="CbiX_SirB_N"/>
    <property type="match status" value="1"/>
</dbReference>
<organism evidence="8 9">
    <name type="scientific">Methanobrevibacter millerae</name>
    <dbReference type="NCBI Taxonomy" id="230361"/>
    <lineage>
        <taxon>Archaea</taxon>
        <taxon>Methanobacteriati</taxon>
        <taxon>Methanobacteriota</taxon>
        <taxon>Methanomada group</taxon>
        <taxon>Methanobacteria</taxon>
        <taxon>Methanobacteriales</taxon>
        <taxon>Methanobacteriaceae</taxon>
        <taxon>Methanobrevibacter</taxon>
    </lineage>
</organism>
<dbReference type="NCBIfam" id="NF002090">
    <property type="entry name" value="PRK00923.1"/>
    <property type="match status" value="1"/>
</dbReference>
<evidence type="ECO:0000256" key="2">
    <source>
        <dbReference type="ARBA" id="ARBA00022596"/>
    </source>
</evidence>
<dbReference type="EMBL" id="SUTE01000049">
    <property type="protein sequence ID" value="MBE6505389.1"/>
    <property type="molecule type" value="Genomic_DNA"/>
</dbReference>
<dbReference type="GO" id="GO:0016151">
    <property type="term" value="F:nickel cation binding"/>
    <property type="evidence" value="ECO:0007669"/>
    <property type="project" value="UniProtKB-UniRule"/>
</dbReference>
<name>A0A8T3VBA4_9EURY</name>
<dbReference type="Pfam" id="PF01903">
    <property type="entry name" value="CbiX"/>
    <property type="match status" value="1"/>
</dbReference>
<feature type="active site" description="Proton acceptor" evidence="6">
    <location>
        <position position="13"/>
    </location>
</feature>
<evidence type="ECO:0000256" key="1">
    <source>
        <dbReference type="ARBA" id="ARBA00022573"/>
    </source>
</evidence>
<feature type="binding site" evidence="6">
    <location>
        <position position="49"/>
    </location>
    <ligand>
        <name>substrate</name>
    </ligand>
</feature>
<keyword evidence="4 6" id="KW-0456">Lyase</keyword>
<dbReference type="InterPro" id="IPR002762">
    <property type="entry name" value="CbiX-like"/>
</dbReference>
<dbReference type="GO" id="GO:0019251">
    <property type="term" value="P:anaerobic cobalamin biosynthetic process"/>
    <property type="evidence" value="ECO:0007669"/>
    <property type="project" value="UniProtKB-UniRule"/>
</dbReference>
<keyword evidence="6" id="KW-0484">Methanogenesis</keyword>
<comment type="subunit">
    <text evidence="6">Homotetramer; dimer of dimers.</text>
</comment>
<dbReference type="AlphaFoldDB" id="A0A8T3VBA4"/>
<evidence type="ECO:0000313" key="8">
    <source>
        <dbReference type="EMBL" id="MBE6505389.1"/>
    </source>
</evidence>
<evidence type="ECO:0000256" key="3">
    <source>
        <dbReference type="ARBA" id="ARBA00022723"/>
    </source>
</evidence>
<dbReference type="HAMAP" id="MF_00785">
    <property type="entry name" value="CbiX"/>
    <property type="match status" value="1"/>
</dbReference>
<comment type="caution">
    <text evidence="8">The sequence shown here is derived from an EMBL/GenBank/DDBJ whole genome shotgun (WGS) entry which is preliminary data.</text>
</comment>
<feature type="compositionally biased region" description="Basic residues" evidence="7">
    <location>
        <begin position="102"/>
        <end position="111"/>
    </location>
</feature>